<comment type="caution">
    <text evidence="2">The sequence shown here is derived from an EMBL/GenBank/DDBJ whole genome shotgun (WGS) entry which is preliminary data.</text>
</comment>
<dbReference type="Proteomes" id="UP001161017">
    <property type="component" value="Unassembled WGS sequence"/>
</dbReference>
<dbReference type="InterPro" id="IPR016181">
    <property type="entry name" value="Acyl_CoA_acyltransferase"/>
</dbReference>
<evidence type="ECO:0000256" key="1">
    <source>
        <dbReference type="SAM" id="MobiDB-lite"/>
    </source>
</evidence>
<evidence type="ECO:0000313" key="3">
    <source>
        <dbReference type="Proteomes" id="UP001161017"/>
    </source>
</evidence>
<protein>
    <submittedName>
        <fullName evidence="2">Uncharacterized protein</fullName>
    </submittedName>
</protein>
<keyword evidence="3" id="KW-1185">Reference proteome</keyword>
<sequence>METSNSDTHKNGDSSGYVTIIYTASTLLSSPDFLTDLTAMINTNFQTFWTPFAPNLSDYQRLPEHSSLPEELGPQGFMIVMFDDQLPVASSGAKLWDPNIKVASNTKSESEKQSGTGLGDGSEWEDIMTTVRQEENYMGRGLAKEMVRRVEAECVRRYRETEGKSGTSGQREMKRNVKCIARCVKGMLSRFHEKLGYVMIAEESVPGMENVAISGMEDVRIKILTMEKFVG</sequence>
<accession>A0AA43QSD3</accession>
<gene>
    <name evidence="2" type="ORF">OHK93_002044</name>
</gene>
<dbReference type="AlphaFoldDB" id="A0AA43QSD3"/>
<name>A0AA43QSD3_9LECA</name>
<dbReference type="EMBL" id="JAPUFD010000013">
    <property type="protein sequence ID" value="MDI1490839.1"/>
    <property type="molecule type" value="Genomic_DNA"/>
</dbReference>
<dbReference type="SUPFAM" id="SSF55729">
    <property type="entry name" value="Acyl-CoA N-acyltransferases (Nat)"/>
    <property type="match status" value="1"/>
</dbReference>
<reference evidence="2" key="1">
    <citation type="journal article" date="2023" name="Genome Biol. Evol.">
        <title>First Whole Genome Sequence and Flow Cytometry Genome Size Data for the Lichen-Forming Fungus Ramalina farinacea (Ascomycota).</title>
        <authorList>
            <person name="Llewellyn T."/>
            <person name="Mian S."/>
            <person name="Hill R."/>
            <person name="Leitch I.J."/>
            <person name="Gaya E."/>
        </authorList>
    </citation>
    <scope>NUCLEOTIDE SEQUENCE</scope>
    <source>
        <strain evidence="2">LIQ254RAFAR</strain>
    </source>
</reference>
<evidence type="ECO:0000313" key="2">
    <source>
        <dbReference type="EMBL" id="MDI1490839.1"/>
    </source>
</evidence>
<proteinExistence type="predicted"/>
<feature type="region of interest" description="Disordered" evidence="1">
    <location>
        <begin position="104"/>
        <end position="123"/>
    </location>
</feature>
<organism evidence="2 3">
    <name type="scientific">Ramalina farinacea</name>
    <dbReference type="NCBI Taxonomy" id="258253"/>
    <lineage>
        <taxon>Eukaryota</taxon>
        <taxon>Fungi</taxon>
        <taxon>Dikarya</taxon>
        <taxon>Ascomycota</taxon>
        <taxon>Pezizomycotina</taxon>
        <taxon>Lecanoromycetes</taxon>
        <taxon>OSLEUM clade</taxon>
        <taxon>Lecanoromycetidae</taxon>
        <taxon>Lecanorales</taxon>
        <taxon>Lecanorineae</taxon>
        <taxon>Ramalinaceae</taxon>
        <taxon>Ramalina</taxon>
    </lineage>
</organism>